<feature type="compositionally biased region" description="Polar residues" evidence="1">
    <location>
        <begin position="23"/>
        <end position="36"/>
    </location>
</feature>
<evidence type="ECO:0000313" key="2">
    <source>
        <dbReference type="EMBL" id="BAU03100.1"/>
    </source>
</evidence>
<feature type="region of interest" description="Disordered" evidence="1">
    <location>
        <begin position="1"/>
        <end position="36"/>
    </location>
</feature>
<reference evidence="2" key="1">
    <citation type="journal article" date="2015" name="Sci. Rep.">
        <title>The power of single molecule real-time sequencing technology in the de novo assembly of a eukaryotic genome.</title>
        <authorList>
            <person name="Sakai H."/>
            <person name="Naito K."/>
            <person name="Ogiso-Tanaka E."/>
            <person name="Takahashi Y."/>
            <person name="Iseki K."/>
            <person name="Muto C."/>
            <person name="Satou K."/>
            <person name="Teruya K."/>
            <person name="Shiroma A."/>
            <person name="Shimoji M."/>
            <person name="Hirano T."/>
            <person name="Itoh T."/>
            <person name="Kaga A."/>
            <person name="Tomooka N."/>
        </authorList>
    </citation>
    <scope>NUCLEOTIDE SEQUENCE</scope>
</reference>
<feature type="compositionally biased region" description="Low complexity" evidence="1">
    <location>
        <begin position="1"/>
        <end position="22"/>
    </location>
</feature>
<organism evidence="2">
    <name type="scientific">Vigna angularis var. angularis</name>
    <dbReference type="NCBI Taxonomy" id="157739"/>
    <lineage>
        <taxon>Eukaryota</taxon>
        <taxon>Viridiplantae</taxon>
        <taxon>Streptophyta</taxon>
        <taxon>Embryophyta</taxon>
        <taxon>Tracheophyta</taxon>
        <taxon>Spermatophyta</taxon>
        <taxon>Magnoliopsida</taxon>
        <taxon>eudicotyledons</taxon>
        <taxon>Gunneridae</taxon>
        <taxon>Pentapetalae</taxon>
        <taxon>rosids</taxon>
        <taxon>fabids</taxon>
        <taxon>Fabales</taxon>
        <taxon>Fabaceae</taxon>
        <taxon>Papilionoideae</taxon>
        <taxon>50 kb inversion clade</taxon>
        <taxon>NPAAA clade</taxon>
        <taxon>indigoferoid/millettioid clade</taxon>
        <taxon>Phaseoleae</taxon>
        <taxon>Vigna</taxon>
    </lineage>
</organism>
<gene>
    <name evidence="2" type="primary">Vigan.UMG011300</name>
    <name evidence="2" type="ORF">VIGAN_UM011300</name>
</gene>
<dbReference type="AlphaFoldDB" id="A0A0S3TDA4"/>
<accession>A0A0S3TDA4</accession>
<proteinExistence type="predicted"/>
<protein>
    <submittedName>
        <fullName evidence="2">Uncharacterized protein</fullName>
    </submittedName>
</protein>
<evidence type="ECO:0000256" key="1">
    <source>
        <dbReference type="SAM" id="MobiDB-lite"/>
    </source>
</evidence>
<dbReference type="EMBL" id="AP015077">
    <property type="protein sequence ID" value="BAU03100.1"/>
    <property type="molecule type" value="Genomic_DNA"/>
</dbReference>
<name>A0A0S3TDA4_PHAAN</name>
<sequence>MCVVISPSNRDSLSSPSSLLHSQNKVAMSKSANRSKNQLLIHHPKTAFQSRNERLQSKCIKTVKPECCSSIL</sequence>